<reference evidence="1" key="1">
    <citation type="submission" date="2020-07" db="EMBL/GenBank/DDBJ databases">
        <title>Multicomponent nature underlies the extraordinary mechanical properties of spider dragline silk.</title>
        <authorList>
            <person name="Kono N."/>
            <person name="Nakamura H."/>
            <person name="Mori M."/>
            <person name="Yoshida Y."/>
            <person name="Ohtoshi R."/>
            <person name="Malay A.D."/>
            <person name="Moran D.A.P."/>
            <person name="Tomita M."/>
            <person name="Numata K."/>
            <person name="Arakawa K."/>
        </authorList>
    </citation>
    <scope>NUCLEOTIDE SEQUENCE</scope>
</reference>
<dbReference type="AlphaFoldDB" id="A0A8X6GUH7"/>
<organism evidence="1 2">
    <name type="scientific">Trichonephila clavata</name>
    <name type="common">Joro spider</name>
    <name type="synonym">Nephila clavata</name>
    <dbReference type="NCBI Taxonomy" id="2740835"/>
    <lineage>
        <taxon>Eukaryota</taxon>
        <taxon>Metazoa</taxon>
        <taxon>Ecdysozoa</taxon>
        <taxon>Arthropoda</taxon>
        <taxon>Chelicerata</taxon>
        <taxon>Arachnida</taxon>
        <taxon>Araneae</taxon>
        <taxon>Araneomorphae</taxon>
        <taxon>Entelegynae</taxon>
        <taxon>Araneoidea</taxon>
        <taxon>Nephilidae</taxon>
        <taxon>Trichonephila</taxon>
    </lineage>
</organism>
<evidence type="ECO:0000313" key="1">
    <source>
        <dbReference type="EMBL" id="GFR10244.1"/>
    </source>
</evidence>
<keyword evidence="2" id="KW-1185">Reference proteome</keyword>
<proteinExistence type="predicted"/>
<comment type="caution">
    <text evidence="1">The sequence shown here is derived from an EMBL/GenBank/DDBJ whole genome shotgun (WGS) entry which is preliminary data.</text>
</comment>
<evidence type="ECO:0000313" key="2">
    <source>
        <dbReference type="Proteomes" id="UP000887116"/>
    </source>
</evidence>
<sequence>MCLVEFAMSFEPFYAKKWETVKKVLVQKRKNNQQDKDPLNLANNTKIVIRNIPKIVRVPSFQMPTYPENYFYSLPVQYAPFYSEDELINEHARLLLLENSNSDK</sequence>
<name>A0A8X6GUH7_TRICU</name>
<accession>A0A8X6GUH7</accession>
<dbReference type="Proteomes" id="UP000887116">
    <property type="component" value="Unassembled WGS sequence"/>
</dbReference>
<dbReference type="EMBL" id="BMAO01006657">
    <property type="protein sequence ID" value="GFR10244.1"/>
    <property type="molecule type" value="Genomic_DNA"/>
</dbReference>
<gene>
    <name evidence="1" type="primary">AVEN_143061_1</name>
    <name evidence="1" type="ORF">TNCT_712141</name>
</gene>
<protein>
    <submittedName>
        <fullName evidence="1">Uncharacterized protein</fullName>
    </submittedName>
</protein>
<dbReference type="OrthoDB" id="10441152at2759"/>